<feature type="compositionally biased region" description="Basic and acidic residues" evidence="1">
    <location>
        <begin position="73"/>
        <end position="83"/>
    </location>
</feature>
<dbReference type="InterPro" id="IPR018968">
    <property type="entry name" value="Phasin"/>
</dbReference>
<accession>A0ABW3JDZ4</accession>
<dbReference type="Proteomes" id="UP001597102">
    <property type="component" value="Unassembled WGS sequence"/>
</dbReference>
<evidence type="ECO:0000259" key="2">
    <source>
        <dbReference type="Pfam" id="PF09361"/>
    </source>
</evidence>
<organism evidence="3 4">
    <name type="scientific">Methyloligella solikamskensis</name>
    <dbReference type="NCBI Taxonomy" id="1177756"/>
    <lineage>
        <taxon>Bacteria</taxon>
        <taxon>Pseudomonadati</taxon>
        <taxon>Pseudomonadota</taxon>
        <taxon>Alphaproteobacteria</taxon>
        <taxon>Hyphomicrobiales</taxon>
        <taxon>Hyphomicrobiaceae</taxon>
        <taxon>Methyloligella</taxon>
    </lineage>
</organism>
<feature type="compositionally biased region" description="Polar residues" evidence="1">
    <location>
        <begin position="218"/>
        <end position="227"/>
    </location>
</feature>
<sequence>MLSLMIRSFVWAAWWPASTWLLAMEKATARASDAFAETAAQADKAAHTAARAAAETASNVAPDVRPTSFNTARPEETSDKGETNETAAETETRKDDMANDTFNKMEMPGSVRDLMKMGIEQARYAFENFATTSEQAMRTFEANAGPMGDSMRSLNDKISQITRANAEANFALAMKLAEANDFQQALSIQTDHVKHQMDNFGKQIEEIREMAAKAIQEAQQNAASGFDQNKGPGGSGPVGGPGTFVPGGGN</sequence>
<proteinExistence type="predicted"/>
<reference evidence="4" key="1">
    <citation type="journal article" date="2019" name="Int. J. Syst. Evol. Microbiol.">
        <title>The Global Catalogue of Microorganisms (GCM) 10K type strain sequencing project: providing services to taxonomists for standard genome sequencing and annotation.</title>
        <authorList>
            <consortium name="The Broad Institute Genomics Platform"/>
            <consortium name="The Broad Institute Genome Sequencing Center for Infectious Disease"/>
            <person name="Wu L."/>
            <person name="Ma J."/>
        </authorList>
    </citation>
    <scope>NUCLEOTIDE SEQUENCE [LARGE SCALE GENOMIC DNA]</scope>
    <source>
        <strain evidence="4">CCUG 61697</strain>
    </source>
</reference>
<feature type="domain" description="Phasin" evidence="2">
    <location>
        <begin position="127"/>
        <end position="220"/>
    </location>
</feature>
<gene>
    <name evidence="3" type="ORF">ACFQ2F_14480</name>
</gene>
<feature type="compositionally biased region" description="Low complexity" evidence="1">
    <location>
        <begin position="46"/>
        <end position="61"/>
    </location>
</feature>
<feature type="compositionally biased region" description="Gly residues" evidence="1">
    <location>
        <begin position="231"/>
        <end position="250"/>
    </location>
</feature>
<dbReference type="RefSeq" id="WP_379091259.1">
    <property type="nucleotide sequence ID" value="NZ_JBHTJO010000002.1"/>
</dbReference>
<evidence type="ECO:0000313" key="3">
    <source>
        <dbReference type="EMBL" id="MFD0988304.1"/>
    </source>
</evidence>
<name>A0ABW3JDZ4_9HYPH</name>
<keyword evidence="4" id="KW-1185">Reference proteome</keyword>
<dbReference type="EMBL" id="JBHTJO010000002">
    <property type="protein sequence ID" value="MFD0988304.1"/>
    <property type="molecule type" value="Genomic_DNA"/>
</dbReference>
<feature type="region of interest" description="Disordered" evidence="1">
    <location>
        <begin position="218"/>
        <end position="250"/>
    </location>
</feature>
<evidence type="ECO:0000256" key="1">
    <source>
        <dbReference type="SAM" id="MobiDB-lite"/>
    </source>
</evidence>
<protein>
    <submittedName>
        <fullName evidence="3">Phasin family protein</fullName>
    </submittedName>
</protein>
<feature type="region of interest" description="Disordered" evidence="1">
    <location>
        <begin position="46"/>
        <end position="95"/>
    </location>
</feature>
<evidence type="ECO:0000313" key="4">
    <source>
        <dbReference type="Proteomes" id="UP001597102"/>
    </source>
</evidence>
<dbReference type="Pfam" id="PF09361">
    <property type="entry name" value="Phasin_2"/>
    <property type="match status" value="1"/>
</dbReference>
<comment type="caution">
    <text evidence="3">The sequence shown here is derived from an EMBL/GenBank/DDBJ whole genome shotgun (WGS) entry which is preliminary data.</text>
</comment>